<name>A0A1W1BJD7_9ZZZZ</name>
<evidence type="ECO:0008006" key="2">
    <source>
        <dbReference type="Google" id="ProtNLM"/>
    </source>
</evidence>
<organism evidence="1">
    <name type="scientific">hydrothermal vent metagenome</name>
    <dbReference type="NCBI Taxonomy" id="652676"/>
    <lineage>
        <taxon>unclassified sequences</taxon>
        <taxon>metagenomes</taxon>
        <taxon>ecological metagenomes</taxon>
    </lineage>
</organism>
<reference evidence="1" key="1">
    <citation type="submission" date="2016-10" db="EMBL/GenBank/DDBJ databases">
        <authorList>
            <person name="de Groot N.N."/>
        </authorList>
    </citation>
    <scope>NUCLEOTIDE SEQUENCE</scope>
</reference>
<evidence type="ECO:0000313" key="1">
    <source>
        <dbReference type="EMBL" id="SFV53619.1"/>
    </source>
</evidence>
<proteinExistence type="predicted"/>
<protein>
    <recommendedName>
        <fullName evidence="2">Outer membrane protein beta-barrel domain-containing protein</fullName>
    </recommendedName>
</protein>
<sequence>MLKKTLLILPLLLTLSYANPRPLIQIGFESGGDELVTIDHYYESDYTIDAGDGFRFELGMAIDDPLGELEIQFLAGYKFDSNSADNGSISWSMIPLTAIGFVKIPQWKFGAGLTYHINPELDGSFGNEDIKDEFKNALGGVMQIQYEPVDAFALGLRATFIDYKLQRDNSQTANGNSIGLIGTFKFGGRRSRFR</sequence>
<gene>
    <name evidence="1" type="ORF">MNB_SV-12-1786</name>
</gene>
<accession>A0A1W1BJD7</accession>
<dbReference type="EMBL" id="FPHE01000046">
    <property type="protein sequence ID" value="SFV53619.1"/>
    <property type="molecule type" value="Genomic_DNA"/>
</dbReference>
<dbReference type="AlphaFoldDB" id="A0A1W1BJD7"/>